<keyword evidence="2" id="KW-1185">Reference proteome</keyword>
<organism evidence="1 2">
    <name type="scientific">Dentiscutata heterogama</name>
    <dbReference type="NCBI Taxonomy" id="1316150"/>
    <lineage>
        <taxon>Eukaryota</taxon>
        <taxon>Fungi</taxon>
        <taxon>Fungi incertae sedis</taxon>
        <taxon>Mucoromycota</taxon>
        <taxon>Glomeromycotina</taxon>
        <taxon>Glomeromycetes</taxon>
        <taxon>Diversisporales</taxon>
        <taxon>Gigasporaceae</taxon>
        <taxon>Dentiscutata</taxon>
    </lineage>
</organism>
<protein>
    <submittedName>
        <fullName evidence="1">14267_t:CDS:1</fullName>
    </submittedName>
</protein>
<dbReference type="EMBL" id="CAJVPU010017036">
    <property type="protein sequence ID" value="CAG8657043.1"/>
    <property type="molecule type" value="Genomic_DNA"/>
</dbReference>
<proteinExistence type="predicted"/>
<sequence length="113" mass="12932">MEISIEQPLEKVESTTMKFTLIHANDRTDDCKNITSTELTSMKVTYTQTNKPEDVNNPEMEIGYLNIPRKRNFIKKDSDSTLAENEQDVVKLVLLYNECGVIDYGLASQIEKI</sequence>
<evidence type="ECO:0000313" key="2">
    <source>
        <dbReference type="Proteomes" id="UP000789702"/>
    </source>
</evidence>
<feature type="non-terminal residue" evidence="1">
    <location>
        <position position="113"/>
    </location>
</feature>
<dbReference type="Proteomes" id="UP000789702">
    <property type="component" value="Unassembled WGS sequence"/>
</dbReference>
<gene>
    <name evidence="1" type="ORF">DHETER_LOCUS9573</name>
</gene>
<reference evidence="1" key="1">
    <citation type="submission" date="2021-06" db="EMBL/GenBank/DDBJ databases">
        <authorList>
            <person name="Kallberg Y."/>
            <person name="Tangrot J."/>
            <person name="Rosling A."/>
        </authorList>
    </citation>
    <scope>NUCLEOTIDE SEQUENCE</scope>
    <source>
        <strain evidence="1">IL203A</strain>
    </source>
</reference>
<accession>A0ACA9NML7</accession>
<comment type="caution">
    <text evidence="1">The sequence shown here is derived from an EMBL/GenBank/DDBJ whole genome shotgun (WGS) entry which is preliminary data.</text>
</comment>
<evidence type="ECO:0000313" key="1">
    <source>
        <dbReference type="EMBL" id="CAG8657043.1"/>
    </source>
</evidence>
<name>A0ACA9NML7_9GLOM</name>